<keyword evidence="3" id="KW-0547">Nucleotide-binding</keyword>
<feature type="region of interest" description="Disordered" evidence="10">
    <location>
        <begin position="177"/>
        <end position="206"/>
    </location>
</feature>
<evidence type="ECO:0000313" key="11">
    <source>
        <dbReference type="Proteomes" id="UP000504634"/>
    </source>
</evidence>
<dbReference type="SMART" id="SM00173">
    <property type="entry name" value="RAS"/>
    <property type="match status" value="1"/>
</dbReference>
<dbReference type="RefSeq" id="XP_030371625.1">
    <property type="nucleotide sequence ID" value="XM_030515765.1"/>
</dbReference>
<evidence type="ECO:0000256" key="6">
    <source>
        <dbReference type="ARBA" id="ARBA00023288"/>
    </source>
</evidence>
<proteinExistence type="inferred from homology"/>
<dbReference type="PROSITE" id="PS51420">
    <property type="entry name" value="RHO"/>
    <property type="match status" value="1"/>
</dbReference>
<dbReference type="GeneID" id="115621921"/>
<dbReference type="FunFam" id="3.40.50.300:FF:000751">
    <property type="entry name" value="Rab family GTPase, putative"/>
    <property type="match status" value="1"/>
</dbReference>
<keyword evidence="7" id="KW-0636">Prenylation</keyword>
<dbReference type="Proteomes" id="UP000504634">
    <property type="component" value="Unplaced"/>
</dbReference>
<evidence type="ECO:0000256" key="4">
    <source>
        <dbReference type="ARBA" id="ARBA00022927"/>
    </source>
</evidence>
<dbReference type="GO" id="GO:0015031">
    <property type="term" value="P:protein transport"/>
    <property type="evidence" value="ECO:0007669"/>
    <property type="project" value="UniProtKB-KW"/>
</dbReference>
<dbReference type="InterPro" id="IPR025662">
    <property type="entry name" value="Sigma_54_int_dom_ATP-bd_1"/>
</dbReference>
<evidence type="ECO:0000313" key="12">
    <source>
        <dbReference type="RefSeq" id="XP_030371625.1"/>
    </source>
</evidence>
<dbReference type="InterPro" id="IPR001806">
    <property type="entry name" value="Small_GTPase"/>
</dbReference>
<accession>A0A6J2T8K5</accession>
<dbReference type="SMART" id="SM00176">
    <property type="entry name" value="RAN"/>
    <property type="match status" value="1"/>
</dbReference>
<evidence type="ECO:0000256" key="10">
    <source>
        <dbReference type="SAM" id="MobiDB-lite"/>
    </source>
</evidence>
<keyword evidence="11" id="KW-1185">Reference proteome</keyword>
<dbReference type="GO" id="GO:0005764">
    <property type="term" value="C:lysosome"/>
    <property type="evidence" value="ECO:0007669"/>
    <property type="project" value="UniProtKB-ARBA"/>
</dbReference>
<evidence type="ECO:0000256" key="3">
    <source>
        <dbReference type="ARBA" id="ARBA00022741"/>
    </source>
</evidence>
<evidence type="ECO:0000256" key="5">
    <source>
        <dbReference type="ARBA" id="ARBA00023134"/>
    </source>
</evidence>
<sequence>MAVEQKSLLKVIILGDSGVGKTALACKYSNSYFPINTQATIAVEILTKRILVDDKVVSVQIWDTAGAERFNSLGTSFYRGSDCCVLVYDVTNKNSLKNLQTWHDEFLKLTEPANPEHFPFVVFGNKTDLKNRQVQERQARLWCQLNNNIPYYEISAKDSSNIDLAFRAVVEKALQRDTKQSNPQDLDRITLSPPLETDKTSEKCCK</sequence>
<dbReference type="InterPro" id="IPR027417">
    <property type="entry name" value="P-loop_NTPase"/>
</dbReference>
<reference evidence="12" key="1">
    <citation type="submission" date="2025-08" db="UniProtKB">
        <authorList>
            <consortium name="RefSeq"/>
        </authorList>
    </citation>
    <scope>IDENTIFICATION</scope>
    <source>
        <strain evidence="12">11010-0011.00</strain>
        <tissue evidence="12">Whole body</tissue>
    </source>
</reference>
<protein>
    <recommendedName>
        <fullName evidence="9">Ras-related protein Rab-7b</fullName>
    </recommendedName>
</protein>
<feature type="compositionally biased region" description="Basic and acidic residues" evidence="10">
    <location>
        <begin position="196"/>
        <end position="206"/>
    </location>
</feature>
<dbReference type="GO" id="GO:0003924">
    <property type="term" value="F:GTPase activity"/>
    <property type="evidence" value="ECO:0007669"/>
    <property type="project" value="InterPro"/>
</dbReference>
<evidence type="ECO:0000256" key="8">
    <source>
        <dbReference type="ARBA" id="ARBA00058158"/>
    </source>
</evidence>
<keyword evidence="2" id="KW-0813">Transport</keyword>
<organism evidence="11 12">
    <name type="scientific">Drosophila lebanonensis</name>
    <name type="common">Fruit fly</name>
    <name type="synonym">Scaptodrosophila lebanonensis</name>
    <dbReference type="NCBI Taxonomy" id="7225"/>
    <lineage>
        <taxon>Eukaryota</taxon>
        <taxon>Metazoa</taxon>
        <taxon>Ecdysozoa</taxon>
        <taxon>Arthropoda</taxon>
        <taxon>Hexapoda</taxon>
        <taxon>Insecta</taxon>
        <taxon>Pterygota</taxon>
        <taxon>Neoptera</taxon>
        <taxon>Endopterygota</taxon>
        <taxon>Diptera</taxon>
        <taxon>Brachycera</taxon>
        <taxon>Muscomorpha</taxon>
        <taxon>Ephydroidea</taxon>
        <taxon>Drosophilidae</taxon>
        <taxon>Scaptodrosophila</taxon>
    </lineage>
</organism>
<gene>
    <name evidence="12" type="primary">LOC115621921</name>
</gene>
<comment type="function">
    <text evidence="8">Controls vesicular trafficking from endosomes to the trans-Golgi network (TGN). Acts as a negative regulator of TLR9 signaling and can suppress TLR9-triggered TNFA, IL6, and IFNB production in macrophages by promoting TLR9 lysosomal degradation. Also negatively regulates TLR4 signaling in macrophages by promoting lysosomal degradation of TLR4. Promotes megakaryocytic differentiation by increasing NF-kappa-B-dependent IL6 production and subsequently enhancing the association of STAT3 with GATA1. Not involved in the regulation of the EGF- and EGFR degradation pathway.</text>
</comment>
<evidence type="ECO:0000256" key="9">
    <source>
        <dbReference type="ARBA" id="ARBA00067801"/>
    </source>
</evidence>
<dbReference type="PANTHER" id="PTHR47981:SF20">
    <property type="entry name" value="RAS-RELATED PROTEIN RAB-7A"/>
    <property type="match status" value="1"/>
</dbReference>
<evidence type="ECO:0000256" key="7">
    <source>
        <dbReference type="ARBA" id="ARBA00023289"/>
    </source>
</evidence>
<comment type="similarity">
    <text evidence="1">Belongs to the small GTPase superfamily. Rab family.</text>
</comment>
<dbReference type="PROSITE" id="PS51421">
    <property type="entry name" value="RAS"/>
    <property type="match status" value="1"/>
</dbReference>
<dbReference type="OrthoDB" id="1436450at2759"/>
<dbReference type="NCBIfam" id="TIGR00231">
    <property type="entry name" value="small_GTP"/>
    <property type="match status" value="1"/>
</dbReference>
<dbReference type="GO" id="GO:0045335">
    <property type="term" value="C:phagocytic vesicle"/>
    <property type="evidence" value="ECO:0007669"/>
    <property type="project" value="TreeGrafter"/>
</dbReference>
<evidence type="ECO:0000256" key="1">
    <source>
        <dbReference type="ARBA" id="ARBA00006270"/>
    </source>
</evidence>
<dbReference type="GO" id="GO:0005525">
    <property type="term" value="F:GTP binding"/>
    <property type="evidence" value="ECO:0007669"/>
    <property type="project" value="UniProtKB-KW"/>
</dbReference>
<keyword evidence="5" id="KW-0342">GTP-binding</keyword>
<dbReference type="SUPFAM" id="SSF52540">
    <property type="entry name" value="P-loop containing nucleoside triphosphate hydrolases"/>
    <property type="match status" value="1"/>
</dbReference>
<name>A0A6J2T8K5_DROLE</name>
<dbReference type="PRINTS" id="PR00449">
    <property type="entry name" value="RASTRNSFRMNG"/>
</dbReference>
<evidence type="ECO:0000256" key="2">
    <source>
        <dbReference type="ARBA" id="ARBA00022448"/>
    </source>
</evidence>
<dbReference type="PROSITE" id="PS51419">
    <property type="entry name" value="RAB"/>
    <property type="match status" value="1"/>
</dbReference>
<keyword evidence="6" id="KW-0449">Lipoprotein</keyword>
<dbReference type="PANTHER" id="PTHR47981">
    <property type="entry name" value="RAB FAMILY"/>
    <property type="match status" value="1"/>
</dbReference>
<dbReference type="SMART" id="SM00175">
    <property type="entry name" value="RAB"/>
    <property type="match status" value="1"/>
</dbReference>
<dbReference type="GO" id="GO:0002682">
    <property type="term" value="P:regulation of immune system process"/>
    <property type="evidence" value="ECO:0007669"/>
    <property type="project" value="UniProtKB-ARBA"/>
</dbReference>
<dbReference type="InterPro" id="IPR005225">
    <property type="entry name" value="Small_GTP-bd"/>
</dbReference>
<keyword evidence="4" id="KW-0653">Protein transport</keyword>
<dbReference type="AlphaFoldDB" id="A0A6J2T8K5"/>
<dbReference type="Gene3D" id="3.40.50.300">
    <property type="entry name" value="P-loop containing nucleotide triphosphate hydrolases"/>
    <property type="match status" value="1"/>
</dbReference>
<dbReference type="SMART" id="SM00174">
    <property type="entry name" value="RHO"/>
    <property type="match status" value="1"/>
</dbReference>
<dbReference type="PROSITE" id="PS00675">
    <property type="entry name" value="SIGMA54_INTERACT_1"/>
    <property type="match status" value="1"/>
</dbReference>
<dbReference type="Pfam" id="PF00071">
    <property type="entry name" value="Ras"/>
    <property type="match status" value="1"/>
</dbReference>
<dbReference type="GO" id="GO:0005770">
    <property type="term" value="C:late endosome"/>
    <property type="evidence" value="ECO:0007669"/>
    <property type="project" value="TreeGrafter"/>
</dbReference>
<dbReference type="GO" id="GO:0090385">
    <property type="term" value="P:phagosome-lysosome fusion"/>
    <property type="evidence" value="ECO:0007669"/>
    <property type="project" value="TreeGrafter"/>
</dbReference>